<keyword evidence="2" id="KW-1185">Reference proteome</keyword>
<sequence>MNGNQADDMQENAEQSDGITVFRISPMESLMLHRCRTGAISLQSTEISQNSASVAQTTTYTVAMTAIDPSSSFVPISLQRDVIVVHRSDHVTKTKAPSFIFIVSVSERSASKVGKKQLNFKSGFSHMTVLSVAVVREVHYSHAEGIPETAFTIQKSARETKQIRHAFKIRLFHYPRCCGYRLYFVSHDVTIS</sequence>
<protein>
    <submittedName>
        <fullName evidence="1">Uncharacterized protein</fullName>
    </submittedName>
</protein>
<comment type="caution">
    <text evidence="1">The sequence shown here is derived from an EMBL/GenBank/DDBJ whole genome shotgun (WGS) entry which is preliminary data.</text>
</comment>
<dbReference type="Proteomes" id="UP001148838">
    <property type="component" value="Unassembled WGS sequence"/>
</dbReference>
<evidence type="ECO:0000313" key="2">
    <source>
        <dbReference type="Proteomes" id="UP001148838"/>
    </source>
</evidence>
<evidence type="ECO:0000313" key="1">
    <source>
        <dbReference type="EMBL" id="KAJ4439745.1"/>
    </source>
</evidence>
<proteinExistence type="predicted"/>
<dbReference type="EMBL" id="JAJSOF020000017">
    <property type="protein sequence ID" value="KAJ4439745.1"/>
    <property type="molecule type" value="Genomic_DNA"/>
</dbReference>
<organism evidence="1 2">
    <name type="scientific">Periplaneta americana</name>
    <name type="common">American cockroach</name>
    <name type="synonym">Blatta americana</name>
    <dbReference type="NCBI Taxonomy" id="6978"/>
    <lineage>
        <taxon>Eukaryota</taxon>
        <taxon>Metazoa</taxon>
        <taxon>Ecdysozoa</taxon>
        <taxon>Arthropoda</taxon>
        <taxon>Hexapoda</taxon>
        <taxon>Insecta</taxon>
        <taxon>Pterygota</taxon>
        <taxon>Neoptera</taxon>
        <taxon>Polyneoptera</taxon>
        <taxon>Dictyoptera</taxon>
        <taxon>Blattodea</taxon>
        <taxon>Blattoidea</taxon>
        <taxon>Blattidae</taxon>
        <taxon>Blattinae</taxon>
        <taxon>Periplaneta</taxon>
    </lineage>
</organism>
<reference evidence="1 2" key="1">
    <citation type="journal article" date="2022" name="Allergy">
        <title>Genome assembly and annotation of Periplaneta americana reveal a comprehensive cockroach allergen profile.</title>
        <authorList>
            <person name="Wang L."/>
            <person name="Xiong Q."/>
            <person name="Saelim N."/>
            <person name="Wang L."/>
            <person name="Nong W."/>
            <person name="Wan A.T."/>
            <person name="Shi M."/>
            <person name="Liu X."/>
            <person name="Cao Q."/>
            <person name="Hui J.H.L."/>
            <person name="Sookrung N."/>
            <person name="Leung T.F."/>
            <person name="Tungtrongchitr A."/>
            <person name="Tsui S.K.W."/>
        </authorList>
    </citation>
    <scope>NUCLEOTIDE SEQUENCE [LARGE SCALE GENOMIC DNA]</scope>
    <source>
        <strain evidence="1">PWHHKU_190912</strain>
    </source>
</reference>
<name>A0ABQ8T1C7_PERAM</name>
<accession>A0ABQ8T1C7</accession>
<gene>
    <name evidence="1" type="ORF">ANN_07873</name>
</gene>